<sequence length="100" mass="11387">MEMRDKVNQLLSLGLGMAVLSKEQVEKAVNRLVEKGNLTKAESTQLIDELLEKGEQSKQELNQALKDRVNEILSEMNVATKDEIKALELRIQQLEERLNP</sequence>
<evidence type="ECO:0008006" key="4">
    <source>
        <dbReference type="Google" id="ProtNLM"/>
    </source>
</evidence>
<protein>
    <recommendedName>
        <fullName evidence="4">Polyhydroxyalkanoate synthesis regulator phasin</fullName>
    </recommendedName>
</protein>
<gene>
    <name evidence="2" type="ORF">B4099_3462</name>
</gene>
<dbReference type="PATRIC" id="fig|1398.25.peg.204"/>
<dbReference type="NCBIfam" id="NF047773">
    <property type="entry name" value="phas_rel_Lepto"/>
    <property type="match status" value="1"/>
</dbReference>
<feature type="coiled-coil region" evidence="1">
    <location>
        <begin position="47"/>
        <end position="97"/>
    </location>
</feature>
<accession>A0A150K8G7</accession>
<comment type="caution">
    <text evidence="2">The sequence shown here is derived from an EMBL/GenBank/DDBJ whole genome shotgun (WGS) entry which is preliminary data.</text>
</comment>
<dbReference type="AlphaFoldDB" id="A0A150K8G7"/>
<evidence type="ECO:0000256" key="1">
    <source>
        <dbReference type="SAM" id="Coils"/>
    </source>
</evidence>
<dbReference type="PANTHER" id="PTHR38664:SF1">
    <property type="entry name" value="SLR0058 PROTEIN"/>
    <property type="match status" value="1"/>
</dbReference>
<dbReference type="Pfam" id="PF05597">
    <property type="entry name" value="Phasin"/>
    <property type="match status" value="1"/>
</dbReference>
<evidence type="ECO:0000313" key="2">
    <source>
        <dbReference type="EMBL" id="KYC65832.1"/>
    </source>
</evidence>
<dbReference type="OMA" id="EQQMGRN"/>
<dbReference type="PANTHER" id="PTHR38664">
    <property type="entry name" value="SLR0058 PROTEIN"/>
    <property type="match status" value="1"/>
</dbReference>
<proteinExistence type="predicted"/>
<organism evidence="2 3">
    <name type="scientific">Heyndrickxia coagulans</name>
    <name type="common">Weizmannia coagulans</name>
    <dbReference type="NCBI Taxonomy" id="1398"/>
    <lineage>
        <taxon>Bacteria</taxon>
        <taxon>Bacillati</taxon>
        <taxon>Bacillota</taxon>
        <taxon>Bacilli</taxon>
        <taxon>Bacillales</taxon>
        <taxon>Bacillaceae</taxon>
        <taxon>Heyndrickxia</taxon>
    </lineage>
</organism>
<dbReference type="EMBL" id="LQYI01000085">
    <property type="protein sequence ID" value="KYC65832.1"/>
    <property type="molecule type" value="Genomic_DNA"/>
</dbReference>
<dbReference type="Proteomes" id="UP000075304">
    <property type="component" value="Unassembled WGS sequence"/>
</dbReference>
<evidence type="ECO:0000313" key="3">
    <source>
        <dbReference type="Proteomes" id="UP000075304"/>
    </source>
</evidence>
<name>A0A150K8G7_HEYCO</name>
<keyword evidence="1" id="KW-0175">Coiled coil</keyword>
<reference evidence="2 3" key="1">
    <citation type="submission" date="2016-01" db="EMBL/GenBank/DDBJ databases">
        <title>Genome Sequences of Twelve Sporeforming Bacillus Species Isolated from Foods.</title>
        <authorList>
            <person name="Berendsen E.M."/>
            <person name="Wells-Bennik M.H."/>
            <person name="Krawcyk A.O."/>
            <person name="De Jong A."/>
            <person name="Holsappel S."/>
            <person name="Eijlander R.T."/>
            <person name="Kuipers O.P."/>
        </authorList>
    </citation>
    <scope>NUCLEOTIDE SEQUENCE [LARGE SCALE GENOMIC DNA]</scope>
    <source>
        <strain evidence="2 3">B4099</strain>
    </source>
</reference>
<dbReference type="InterPro" id="IPR008769">
    <property type="entry name" value="PhaF_PhaI"/>
</dbReference>